<dbReference type="Proteomes" id="UP000230821">
    <property type="component" value="Unassembled WGS sequence"/>
</dbReference>
<dbReference type="SUPFAM" id="SSF52833">
    <property type="entry name" value="Thioredoxin-like"/>
    <property type="match status" value="1"/>
</dbReference>
<dbReference type="Pfam" id="PF01257">
    <property type="entry name" value="2Fe-2S_thioredx"/>
    <property type="match status" value="1"/>
</dbReference>
<evidence type="ECO:0000313" key="1">
    <source>
        <dbReference type="EMBL" id="PIE32686.1"/>
    </source>
</evidence>
<reference evidence="1 2" key="1">
    <citation type="submission" date="2017-10" db="EMBL/GenBank/DDBJ databases">
        <title>Novel microbial diversity and functional potential in the marine mammal oral microbiome.</title>
        <authorList>
            <person name="Dudek N.K."/>
            <person name="Sun C.L."/>
            <person name="Burstein D."/>
            <person name="Kantor R.S."/>
            <person name="Aliaga Goltsman D.S."/>
            <person name="Bik E.M."/>
            <person name="Thomas B.C."/>
            <person name="Banfield J.F."/>
            <person name="Relman D.A."/>
        </authorList>
    </citation>
    <scope>NUCLEOTIDE SEQUENCE [LARGE SCALE GENOMIC DNA]</scope>
    <source>
        <strain evidence="1">DOLJORAL78_47_16</strain>
    </source>
</reference>
<comment type="caution">
    <text evidence="1">The sequence shown here is derived from an EMBL/GenBank/DDBJ whole genome shotgun (WGS) entry which is preliminary data.</text>
</comment>
<accession>A0A2G6KAE7</accession>
<dbReference type="EMBL" id="PDSK01000109">
    <property type="protein sequence ID" value="PIE32686.1"/>
    <property type="molecule type" value="Genomic_DNA"/>
</dbReference>
<protein>
    <submittedName>
        <fullName evidence="1">NADH-quinone oxidoreductase subunit F</fullName>
    </submittedName>
</protein>
<dbReference type="AlphaFoldDB" id="A0A2G6KAE7"/>
<organism evidence="1 2">
    <name type="scientific">candidate division KSB3 bacterium</name>
    <dbReference type="NCBI Taxonomy" id="2044937"/>
    <lineage>
        <taxon>Bacteria</taxon>
        <taxon>candidate division KSB3</taxon>
    </lineage>
</organism>
<sequence length="88" mass="9820">MNTTRTISVKICLGSACYARGSRRIAEAVKTYIAENPLGKHIRLTGSRCEEMCKQGPVVMIDGTLYSEMNVERVLDALDIHLRGLKHE</sequence>
<evidence type="ECO:0000313" key="2">
    <source>
        <dbReference type="Proteomes" id="UP000230821"/>
    </source>
</evidence>
<dbReference type="Gene3D" id="3.40.30.10">
    <property type="entry name" value="Glutaredoxin"/>
    <property type="match status" value="1"/>
</dbReference>
<dbReference type="CDD" id="cd02980">
    <property type="entry name" value="TRX_Fd_family"/>
    <property type="match status" value="1"/>
</dbReference>
<gene>
    <name evidence="1" type="ORF">CSA56_14455</name>
</gene>
<proteinExistence type="predicted"/>
<name>A0A2G6KAE7_9BACT</name>
<dbReference type="InterPro" id="IPR036249">
    <property type="entry name" value="Thioredoxin-like_sf"/>
</dbReference>